<dbReference type="GO" id="GO:0043021">
    <property type="term" value="F:ribonucleoprotein complex binding"/>
    <property type="evidence" value="ECO:0007669"/>
    <property type="project" value="TreeGrafter"/>
</dbReference>
<dbReference type="PANTHER" id="PTHR17605">
    <property type="entry name" value="RIBOSOME BIOGENESIS PROTEIN BOP1 BLOCK OF PROLIFERATION 1 PROTEIN"/>
    <property type="match status" value="1"/>
</dbReference>
<dbReference type="GO" id="GO:0030687">
    <property type="term" value="C:preribosome, large subunit precursor"/>
    <property type="evidence" value="ECO:0007669"/>
    <property type="project" value="TreeGrafter"/>
</dbReference>
<keyword evidence="11" id="KW-1185">Reference proteome</keyword>
<dbReference type="InterPro" id="IPR012953">
    <property type="entry name" value="BOP1_N_dom"/>
</dbReference>
<evidence type="ECO:0000256" key="8">
    <source>
        <dbReference type="SAM" id="MobiDB-lite"/>
    </source>
</evidence>
<comment type="subcellular location">
    <subcellularLocation>
        <location evidence="1">Nucleus</location>
        <location evidence="1">Nucleolus</location>
    </subcellularLocation>
</comment>
<evidence type="ECO:0000313" key="11">
    <source>
        <dbReference type="Proteomes" id="UP000504607"/>
    </source>
</evidence>
<keyword evidence="3" id="KW-0698">rRNA processing</keyword>
<name>A0A8N4I9Z6_ELAGV</name>
<dbReference type="InterPro" id="IPR001680">
    <property type="entry name" value="WD40_rpt"/>
</dbReference>
<dbReference type="Proteomes" id="UP000504607">
    <property type="component" value="Chromosome 7"/>
</dbReference>
<evidence type="ECO:0000256" key="9">
    <source>
        <dbReference type="SAM" id="Phobius"/>
    </source>
</evidence>
<dbReference type="OrthoDB" id="5571054at2759"/>
<keyword evidence="2" id="KW-0690">Ribosome biogenesis</keyword>
<dbReference type="PANTHER" id="PTHR17605:SF0">
    <property type="entry name" value="RIBOSOME BIOGENESIS PROTEIN BOP1"/>
    <property type="match status" value="1"/>
</dbReference>
<keyword evidence="6" id="KW-0539">Nucleus</keyword>
<keyword evidence="9" id="KW-0812">Transmembrane</keyword>
<protein>
    <submittedName>
        <fullName evidence="12">Ribosome biogenesis protein BOP1 homolog</fullName>
    </submittedName>
</protein>
<gene>
    <name evidence="12" type="primary">LOC114912627</name>
</gene>
<dbReference type="GO" id="GO:0000463">
    <property type="term" value="P:maturation of LSU-rRNA from tricistronic rRNA transcript (SSU-rRNA, 5.8S rRNA, LSU-rRNA)"/>
    <property type="evidence" value="ECO:0007669"/>
    <property type="project" value="TreeGrafter"/>
</dbReference>
<evidence type="ECO:0000256" key="4">
    <source>
        <dbReference type="ARBA" id="ARBA00022574"/>
    </source>
</evidence>
<evidence type="ECO:0000259" key="10">
    <source>
        <dbReference type="SMART" id="SM01035"/>
    </source>
</evidence>
<dbReference type="InterPro" id="IPR036322">
    <property type="entry name" value="WD40_repeat_dom_sf"/>
</dbReference>
<feature type="compositionally biased region" description="Acidic residues" evidence="8">
    <location>
        <begin position="15"/>
        <end position="24"/>
    </location>
</feature>
<evidence type="ECO:0000256" key="2">
    <source>
        <dbReference type="ARBA" id="ARBA00022517"/>
    </source>
</evidence>
<dbReference type="PROSITE" id="PS50082">
    <property type="entry name" value="WD_REPEATS_2"/>
    <property type="match status" value="1"/>
</dbReference>
<dbReference type="SMART" id="SM00320">
    <property type="entry name" value="WD40"/>
    <property type="match status" value="2"/>
</dbReference>
<organism evidence="11 12">
    <name type="scientific">Elaeis guineensis var. tenera</name>
    <name type="common">Oil palm</name>
    <dbReference type="NCBI Taxonomy" id="51953"/>
    <lineage>
        <taxon>Eukaryota</taxon>
        <taxon>Viridiplantae</taxon>
        <taxon>Streptophyta</taxon>
        <taxon>Embryophyta</taxon>
        <taxon>Tracheophyta</taxon>
        <taxon>Spermatophyta</taxon>
        <taxon>Magnoliopsida</taxon>
        <taxon>Liliopsida</taxon>
        <taxon>Arecaceae</taxon>
        <taxon>Arecoideae</taxon>
        <taxon>Cocoseae</taxon>
        <taxon>Elaeidinae</taxon>
        <taxon>Elaeis</taxon>
    </lineage>
</organism>
<feature type="compositionally biased region" description="Acidic residues" evidence="8">
    <location>
        <begin position="56"/>
        <end position="65"/>
    </location>
</feature>
<dbReference type="GO" id="GO:0070545">
    <property type="term" value="C:PeBoW complex"/>
    <property type="evidence" value="ECO:0007669"/>
    <property type="project" value="TreeGrafter"/>
</dbReference>
<dbReference type="Pfam" id="PF08145">
    <property type="entry name" value="BOP1NT"/>
    <property type="match status" value="1"/>
</dbReference>
<dbReference type="RefSeq" id="XP_029121677.1">
    <property type="nucleotide sequence ID" value="XM_029265844.1"/>
</dbReference>
<dbReference type="Gene3D" id="2.130.10.10">
    <property type="entry name" value="YVTN repeat-like/Quinoprotein amine dehydrogenase"/>
    <property type="match status" value="2"/>
</dbReference>
<dbReference type="AlphaFoldDB" id="A0A8N4I9Z6"/>
<feature type="repeat" description="WD" evidence="7">
    <location>
        <begin position="198"/>
        <end position="239"/>
    </location>
</feature>
<dbReference type="Pfam" id="PF00400">
    <property type="entry name" value="WD40"/>
    <property type="match status" value="1"/>
</dbReference>
<accession>A0A8N4I9Z6</accession>
<dbReference type="PROSITE" id="PS50294">
    <property type="entry name" value="WD_REPEATS_REGION"/>
    <property type="match status" value="1"/>
</dbReference>
<feature type="region of interest" description="Disordered" evidence="8">
    <location>
        <begin position="1"/>
        <end position="79"/>
    </location>
</feature>
<keyword evidence="9" id="KW-1133">Transmembrane helix</keyword>
<dbReference type="InterPro" id="IPR019775">
    <property type="entry name" value="WD40_repeat_CS"/>
</dbReference>
<dbReference type="PROSITE" id="PS00678">
    <property type="entry name" value="WD_REPEATS_1"/>
    <property type="match status" value="1"/>
</dbReference>
<evidence type="ECO:0000256" key="5">
    <source>
        <dbReference type="ARBA" id="ARBA00022737"/>
    </source>
</evidence>
<keyword evidence="9" id="KW-0472">Membrane</keyword>
<keyword evidence="4 7" id="KW-0853">WD repeat</keyword>
<evidence type="ECO:0000256" key="1">
    <source>
        <dbReference type="ARBA" id="ARBA00004604"/>
    </source>
</evidence>
<dbReference type="InterPro" id="IPR015943">
    <property type="entry name" value="WD40/YVTN_repeat-like_dom_sf"/>
</dbReference>
<evidence type="ECO:0000256" key="6">
    <source>
        <dbReference type="ARBA" id="ARBA00023242"/>
    </source>
</evidence>
<feature type="domain" description="BOP1 N-terminal" evidence="10">
    <location>
        <begin position="13"/>
        <end position="191"/>
    </location>
</feature>
<keyword evidence="5" id="KW-0677">Repeat</keyword>
<dbReference type="SMART" id="SM01035">
    <property type="entry name" value="BOP1NT"/>
    <property type="match status" value="1"/>
</dbReference>
<evidence type="ECO:0000256" key="3">
    <source>
        <dbReference type="ARBA" id="ARBA00022552"/>
    </source>
</evidence>
<reference evidence="12" key="1">
    <citation type="submission" date="2025-08" db="UniProtKB">
        <authorList>
            <consortium name="RefSeq"/>
        </authorList>
    </citation>
    <scope>IDENTIFICATION</scope>
</reference>
<dbReference type="SUPFAM" id="SSF50978">
    <property type="entry name" value="WD40 repeat-like"/>
    <property type="match status" value="1"/>
</dbReference>
<evidence type="ECO:0000313" key="12">
    <source>
        <dbReference type="RefSeq" id="XP_029121677.1"/>
    </source>
</evidence>
<evidence type="ECO:0000256" key="7">
    <source>
        <dbReference type="PROSITE-ProRule" id="PRU00221"/>
    </source>
</evidence>
<dbReference type="InterPro" id="IPR028598">
    <property type="entry name" value="BOP1/Erb1"/>
</dbReference>
<proteinExistence type="predicted"/>
<sequence>MAKSRAPSKKKAEDVEPEEPEEPSENGFVTEFGDQEEESGRSAAVVLSENGGSSGEGEEDREDDGEIRWSAEESDSSDNEVVQYVRAIRKGLIKFDKPKEEPRFYLLWGDDSSAAENERHGLSYIAAPKPKLAGHEESYNPSVEYIPTQEYESLRSVPAYENALKDLIDINIDPESLKPKLPSKKDLKPYPLTCYLEYRGHSGPVNSISMAVSGQWIASGSTDGTVRVWEAETGRCLGVWDVGEALQHVAWNLLPELPILAVSAGHEVHLLNTGLGDAEGKMRIKGLFHVEESILTDDAGNSTSVVSWVRHEKHDGIMLTHLKTVSTVEWHRKGDYFTTVMPNICIHCGMLGSAFTLAFGILEPVAIFANWPYQDPWHDLDLSWLREVWLLVVLWPGLKFIQALTYSLTNYARDSRAVLIHQLSKKHTANDFKKLGAPPVSALEPGLREVSSIAIHPGGDNVIVGSKEGKMCWFDMGLSSQPYKRLPLYYYLLQMSVA</sequence>
<feature type="transmembrane region" description="Helical" evidence="9">
    <location>
        <begin position="344"/>
        <end position="368"/>
    </location>
</feature>
<feature type="transmembrane region" description="Helical" evidence="9">
    <location>
        <begin position="388"/>
        <end position="408"/>
    </location>
</feature>